<dbReference type="GO" id="GO:0006631">
    <property type="term" value="P:fatty acid metabolic process"/>
    <property type="evidence" value="ECO:0007669"/>
    <property type="project" value="TreeGrafter"/>
</dbReference>
<comment type="caution">
    <text evidence="4">The sequence shown here is derived from an EMBL/GenBank/DDBJ whole genome shotgun (WGS) entry which is preliminary data.</text>
</comment>
<evidence type="ECO:0000313" key="4">
    <source>
        <dbReference type="EMBL" id="KAD4584514.1"/>
    </source>
</evidence>
<dbReference type="InterPro" id="IPR032870">
    <property type="entry name" value="ALKBH7-like"/>
</dbReference>
<dbReference type="InterPro" id="IPR037151">
    <property type="entry name" value="AlkB-like_sf"/>
</dbReference>
<dbReference type="AlphaFoldDB" id="A0A5N6N9U2"/>
<dbReference type="GO" id="GO:0006974">
    <property type="term" value="P:DNA damage response"/>
    <property type="evidence" value="ECO:0007669"/>
    <property type="project" value="InterPro"/>
</dbReference>
<gene>
    <name evidence="4" type="ORF">E3N88_22115</name>
</gene>
<sequence>MEQRSKNKLIKLLEKTLERLSSIEMLDYKTLIEEAFGESSEDNDADDLRQAEGGEPEPVFGEIPKWEQISEIKGLSLCRDFLTPDQQSTLISSILQEGWFTDASHNQAMRFGDLPAWANELSTCIRELIEYSNYDLESMELSSEMDGQDCIFPSKLINREPLFNQLIANSYQPGEGICAHVDLMRFEDGIALISLESSCVMHFSRVVDEAATNDNRIEPKIPLYLTPGSLLLISGEARYHWQHEINRKPGFQIWDGQEIVQKRRTSITLRKLCTSE</sequence>
<evidence type="ECO:0000313" key="5">
    <source>
        <dbReference type="Proteomes" id="UP000326396"/>
    </source>
</evidence>
<dbReference type="GO" id="GO:0005759">
    <property type="term" value="C:mitochondrial matrix"/>
    <property type="evidence" value="ECO:0007669"/>
    <property type="project" value="TreeGrafter"/>
</dbReference>
<dbReference type="Proteomes" id="UP000326396">
    <property type="component" value="Linkage Group LG2"/>
</dbReference>
<organism evidence="4 5">
    <name type="scientific">Mikania micrantha</name>
    <name type="common">bitter vine</name>
    <dbReference type="NCBI Taxonomy" id="192012"/>
    <lineage>
        <taxon>Eukaryota</taxon>
        <taxon>Viridiplantae</taxon>
        <taxon>Streptophyta</taxon>
        <taxon>Embryophyta</taxon>
        <taxon>Tracheophyta</taxon>
        <taxon>Spermatophyta</taxon>
        <taxon>Magnoliopsida</taxon>
        <taxon>eudicotyledons</taxon>
        <taxon>Gunneridae</taxon>
        <taxon>Pentapetalae</taxon>
        <taxon>asterids</taxon>
        <taxon>campanulids</taxon>
        <taxon>Asterales</taxon>
        <taxon>Asteraceae</taxon>
        <taxon>Asteroideae</taxon>
        <taxon>Heliantheae alliance</taxon>
        <taxon>Eupatorieae</taxon>
        <taxon>Mikania</taxon>
    </lineage>
</organism>
<proteinExistence type="inferred from homology"/>
<evidence type="ECO:0000256" key="1">
    <source>
        <dbReference type="ARBA" id="ARBA00007879"/>
    </source>
</evidence>
<evidence type="ECO:0000256" key="2">
    <source>
        <dbReference type="SAM" id="MobiDB-lite"/>
    </source>
</evidence>
<feature type="region of interest" description="Disordered" evidence="2">
    <location>
        <begin position="38"/>
        <end position="60"/>
    </location>
</feature>
<comment type="similarity">
    <text evidence="1">Belongs to the alkB family.</text>
</comment>
<keyword evidence="5" id="KW-1185">Reference proteome</keyword>
<reference evidence="4 5" key="1">
    <citation type="submission" date="2019-05" db="EMBL/GenBank/DDBJ databases">
        <title>Mikania micrantha, genome provides insights into the molecular mechanism of rapid growth.</title>
        <authorList>
            <person name="Liu B."/>
        </authorList>
    </citation>
    <scope>NUCLEOTIDE SEQUENCE [LARGE SCALE GENOMIC DNA]</scope>
    <source>
        <strain evidence="4">NLD-2019</strain>
        <tissue evidence="4">Leaf</tissue>
    </source>
</reference>
<dbReference type="PANTHER" id="PTHR21052:SF0">
    <property type="entry name" value="ALPHA-KETOGLUTARATE-DEPENDENT DIOXYGENASE ALKB HOMOLOG 7, MITOCHONDRIAL"/>
    <property type="match status" value="1"/>
</dbReference>
<dbReference type="InterPro" id="IPR027450">
    <property type="entry name" value="AlkB-like"/>
</dbReference>
<dbReference type="Gene3D" id="2.60.120.590">
    <property type="entry name" value="Alpha-ketoglutarate-dependent dioxygenase AlkB-like"/>
    <property type="match status" value="1"/>
</dbReference>
<name>A0A5N6N9U2_9ASTR</name>
<feature type="domain" description="Fe2OG dioxygenase" evidence="3">
    <location>
        <begin position="162"/>
        <end position="273"/>
    </location>
</feature>
<dbReference type="OrthoDB" id="412814at2759"/>
<dbReference type="PANTHER" id="PTHR21052">
    <property type="entry name" value="SPERMATOGENESIS ASSOCIATED 11-RELATED"/>
    <property type="match status" value="1"/>
</dbReference>
<dbReference type="Pfam" id="PF13532">
    <property type="entry name" value="2OG-FeII_Oxy_2"/>
    <property type="match status" value="1"/>
</dbReference>
<dbReference type="SUPFAM" id="SSF51197">
    <property type="entry name" value="Clavaminate synthase-like"/>
    <property type="match status" value="1"/>
</dbReference>
<dbReference type="PROSITE" id="PS51471">
    <property type="entry name" value="FE2OG_OXY"/>
    <property type="match status" value="1"/>
</dbReference>
<accession>A0A5N6N9U2</accession>
<evidence type="ECO:0000259" key="3">
    <source>
        <dbReference type="PROSITE" id="PS51471"/>
    </source>
</evidence>
<dbReference type="InterPro" id="IPR005123">
    <property type="entry name" value="Oxoglu/Fe-dep_dioxygenase_dom"/>
</dbReference>
<protein>
    <recommendedName>
        <fullName evidence="3">Fe2OG dioxygenase domain-containing protein</fullName>
    </recommendedName>
</protein>
<dbReference type="EMBL" id="SZYD01000012">
    <property type="protein sequence ID" value="KAD4584514.1"/>
    <property type="molecule type" value="Genomic_DNA"/>
</dbReference>